<dbReference type="AlphaFoldDB" id="A0A931CIR5"/>
<feature type="transmembrane region" description="Helical" evidence="1">
    <location>
        <begin position="38"/>
        <end position="60"/>
    </location>
</feature>
<proteinExistence type="predicted"/>
<keyword evidence="4" id="KW-1185">Reference proteome</keyword>
<dbReference type="RefSeq" id="WP_196420192.1">
    <property type="nucleotide sequence ID" value="NZ_JADQTO010000038.1"/>
</dbReference>
<dbReference type="Proteomes" id="UP000598146">
    <property type="component" value="Unassembled WGS sequence"/>
</dbReference>
<accession>A0A931CIR5</accession>
<reference evidence="3" key="1">
    <citation type="submission" date="2020-11" db="EMBL/GenBank/DDBJ databases">
        <title>Isolation and identification of active actinomycetes.</title>
        <authorList>
            <person name="Sun X."/>
        </authorList>
    </citation>
    <scope>NUCLEOTIDE SEQUENCE</scope>
    <source>
        <strain evidence="3">NEAU-A11</strain>
    </source>
</reference>
<dbReference type="EMBL" id="JADQTO010000038">
    <property type="protein sequence ID" value="MBG0568417.1"/>
    <property type="molecule type" value="Genomic_DNA"/>
</dbReference>
<evidence type="ECO:0000256" key="1">
    <source>
        <dbReference type="SAM" id="Phobius"/>
    </source>
</evidence>
<name>A0A931CIR5_9ACTN</name>
<comment type="caution">
    <text evidence="3">The sequence shown here is derived from an EMBL/GenBank/DDBJ whole genome shotgun (WGS) entry which is preliminary data.</text>
</comment>
<keyword evidence="1" id="KW-0472">Membrane</keyword>
<feature type="transmembrane region" description="Helical" evidence="1">
    <location>
        <begin position="6"/>
        <end position="26"/>
    </location>
</feature>
<keyword evidence="1" id="KW-0812">Transmembrane</keyword>
<dbReference type="Pfam" id="PF09335">
    <property type="entry name" value="VTT_dom"/>
    <property type="match status" value="1"/>
</dbReference>
<feature type="transmembrane region" description="Helical" evidence="1">
    <location>
        <begin position="66"/>
        <end position="99"/>
    </location>
</feature>
<dbReference type="InterPro" id="IPR032816">
    <property type="entry name" value="VTT_dom"/>
</dbReference>
<evidence type="ECO:0000259" key="2">
    <source>
        <dbReference type="Pfam" id="PF09335"/>
    </source>
</evidence>
<keyword evidence="1" id="KW-1133">Transmembrane helix</keyword>
<sequence length="203" mass="20337">MGRLRIWMLVAVVVAMLLMVFLIVDLAGVPLVTDPRPVLGTVSVAAAAIGVGLLVADAVLPVPSSVVMVALGATFGLAAGAALALLGGLGGFAVGYVLGWRSRKLLVTGTTRPAGLVRRWGLLAVVVSRPLPLVAETVAYTAGALGMRPVATFAAAAAGTAGPAVAFSYAGWRGATAGDGFVVFGAVAVATLLCWVLGRSLMD</sequence>
<feature type="transmembrane region" description="Helical" evidence="1">
    <location>
        <begin position="181"/>
        <end position="198"/>
    </location>
</feature>
<evidence type="ECO:0000313" key="4">
    <source>
        <dbReference type="Proteomes" id="UP000598146"/>
    </source>
</evidence>
<feature type="transmembrane region" description="Helical" evidence="1">
    <location>
        <begin position="149"/>
        <end position="169"/>
    </location>
</feature>
<gene>
    <name evidence="3" type="ORF">I4J89_44035</name>
</gene>
<evidence type="ECO:0000313" key="3">
    <source>
        <dbReference type="EMBL" id="MBG0568417.1"/>
    </source>
</evidence>
<protein>
    <submittedName>
        <fullName evidence="3">VTT domain-containing protein</fullName>
    </submittedName>
</protein>
<organism evidence="3 4">
    <name type="scientific">Actinoplanes aureus</name>
    <dbReference type="NCBI Taxonomy" id="2792083"/>
    <lineage>
        <taxon>Bacteria</taxon>
        <taxon>Bacillati</taxon>
        <taxon>Actinomycetota</taxon>
        <taxon>Actinomycetes</taxon>
        <taxon>Micromonosporales</taxon>
        <taxon>Micromonosporaceae</taxon>
        <taxon>Actinoplanes</taxon>
    </lineage>
</organism>
<feature type="domain" description="VTT" evidence="2">
    <location>
        <begin position="62"/>
        <end position="172"/>
    </location>
</feature>